<keyword evidence="10" id="KW-1185">Reference proteome</keyword>
<dbReference type="Proteomes" id="UP001516662">
    <property type="component" value="Unassembled WGS sequence"/>
</dbReference>
<evidence type="ECO:0000256" key="5">
    <source>
        <dbReference type="ARBA" id="ARBA00022898"/>
    </source>
</evidence>
<gene>
    <name evidence="7" type="primary">hisC</name>
    <name evidence="9" type="ORF">IMZ08_16835</name>
</gene>
<dbReference type="Gene3D" id="3.40.640.10">
    <property type="entry name" value="Type I PLP-dependent aspartate aminotransferase-like (Major domain)"/>
    <property type="match status" value="1"/>
</dbReference>
<evidence type="ECO:0000259" key="8">
    <source>
        <dbReference type="Pfam" id="PF00155"/>
    </source>
</evidence>
<keyword evidence="4 7" id="KW-0808">Transferase</keyword>
<protein>
    <recommendedName>
        <fullName evidence="7">Histidinol-phosphate aminotransferase</fullName>
        <ecNumber evidence="7">2.6.1.9</ecNumber>
    </recommendedName>
    <alternativeName>
        <fullName evidence="7">Imidazole acetol-phosphate transaminase</fullName>
    </alternativeName>
</protein>
<dbReference type="GO" id="GO:0004400">
    <property type="term" value="F:histidinol-phosphate transaminase activity"/>
    <property type="evidence" value="ECO:0007669"/>
    <property type="project" value="UniProtKB-EC"/>
</dbReference>
<proteinExistence type="inferred from homology"/>
<evidence type="ECO:0000256" key="3">
    <source>
        <dbReference type="ARBA" id="ARBA00022576"/>
    </source>
</evidence>
<keyword evidence="5 7" id="KW-0663">Pyridoxal phosphate</keyword>
<evidence type="ECO:0000313" key="10">
    <source>
        <dbReference type="Proteomes" id="UP001516662"/>
    </source>
</evidence>
<dbReference type="EC" id="2.6.1.9" evidence="7"/>
<comment type="pathway">
    <text evidence="7">Amino-acid biosynthesis; L-histidine biosynthesis; L-histidine from 5-phospho-alpha-D-ribose 1-diphosphate: step 7/9.</text>
</comment>
<organism evidence="9 10">
    <name type="scientific">Litchfieldia luteola</name>
    <dbReference type="NCBI Taxonomy" id="682179"/>
    <lineage>
        <taxon>Bacteria</taxon>
        <taxon>Bacillati</taxon>
        <taxon>Bacillota</taxon>
        <taxon>Bacilli</taxon>
        <taxon>Bacillales</taxon>
        <taxon>Bacillaceae</taxon>
        <taxon>Litchfieldia</taxon>
    </lineage>
</organism>
<comment type="cofactor">
    <cofactor evidence="1 7">
        <name>pyridoxal 5'-phosphate</name>
        <dbReference type="ChEBI" id="CHEBI:597326"/>
    </cofactor>
</comment>
<comment type="similarity">
    <text evidence="7">Belongs to the class-II pyridoxal-phosphate-dependent aminotransferase family. Histidinol-phosphate aminotransferase subfamily.</text>
</comment>
<feature type="domain" description="Aminotransferase class I/classII large" evidence="8">
    <location>
        <begin position="36"/>
        <end position="355"/>
    </location>
</feature>
<comment type="caution">
    <text evidence="9">The sequence shown here is derived from an EMBL/GenBank/DDBJ whole genome shotgun (WGS) entry which is preliminary data.</text>
</comment>
<reference evidence="9 10" key="1">
    <citation type="submission" date="2020-10" db="EMBL/GenBank/DDBJ databases">
        <title>Bacillus sp. HD4P25, an endophyte from a halophyte.</title>
        <authorList>
            <person name="Sun J.-Q."/>
        </authorList>
    </citation>
    <scope>NUCLEOTIDE SEQUENCE [LARGE SCALE GENOMIC DNA]</scope>
    <source>
        <strain evidence="9 10">YIM 93174</strain>
    </source>
</reference>
<dbReference type="InterPro" id="IPR005861">
    <property type="entry name" value="HisP_aminotrans"/>
</dbReference>
<dbReference type="RefSeq" id="WP_193538633.1">
    <property type="nucleotide sequence ID" value="NZ_JADCLJ010000024.1"/>
</dbReference>
<dbReference type="EMBL" id="JADCLJ010000024">
    <property type="protein sequence ID" value="MBE4909700.1"/>
    <property type="molecule type" value="Genomic_DNA"/>
</dbReference>
<keyword evidence="7" id="KW-0028">Amino-acid biosynthesis</keyword>
<keyword evidence="6 7" id="KW-0368">Histidine biosynthesis</keyword>
<evidence type="ECO:0000256" key="1">
    <source>
        <dbReference type="ARBA" id="ARBA00001933"/>
    </source>
</evidence>
<accession>A0ABR9QMG1</accession>
<evidence type="ECO:0000256" key="2">
    <source>
        <dbReference type="ARBA" id="ARBA00011738"/>
    </source>
</evidence>
<dbReference type="InterPro" id="IPR015424">
    <property type="entry name" value="PyrdxlP-dep_Trfase"/>
</dbReference>
<evidence type="ECO:0000256" key="7">
    <source>
        <dbReference type="HAMAP-Rule" id="MF_01023"/>
    </source>
</evidence>
<feature type="modified residue" description="N6-(pyridoxal phosphate)lysine" evidence="7">
    <location>
        <position position="225"/>
    </location>
</feature>
<dbReference type="PANTHER" id="PTHR43643">
    <property type="entry name" value="HISTIDINOL-PHOSPHATE AMINOTRANSFERASE 2"/>
    <property type="match status" value="1"/>
</dbReference>
<evidence type="ECO:0000256" key="6">
    <source>
        <dbReference type="ARBA" id="ARBA00023102"/>
    </source>
</evidence>
<dbReference type="InterPro" id="IPR015421">
    <property type="entry name" value="PyrdxlP-dep_Trfase_major"/>
</dbReference>
<comment type="catalytic activity">
    <reaction evidence="7">
        <text>L-histidinol phosphate + 2-oxoglutarate = 3-(imidazol-4-yl)-2-oxopropyl phosphate + L-glutamate</text>
        <dbReference type="Rhea" id="RHEA:23744"/>
        <dbReference type="ChEBI" id="CHEBI:16810"/>
        <dbReference type="ChEBI" id="CHEBI:29985"/>
        <dbReference type="ChEBI" id="CHEBI:57766"/>
        <dbReference type="ChEBI" id="CHEBI:57980"/>
        <dbReference type="EC" id="2.6.1.9"/>
    </reaction>
</comment>
<evidence type="ECO:0000313" key="9">
    <source>
        <dbReference type="EMBL" id="MBE4909700.1"/>
    </source>
</evidence>
<dbReference type="InterPro" id="IPR015422">
    <property type="entry name" value="PyrdxlP-dep_Trfase_small"/>
</dbReference>
<dbReference type="CDD" id="cd00609">
    <property type="entry name" value="AAT_like"/>
    <property type="match status" value="1"/>
</dbReference>
<dbReference type="SUPFAM" id="SSF53383">
    <property type="entry name" value="PLP-dependent transferases"/>
    <property type="match status" value="1"/>
</dbReference>
<keyword evidence="3 7" id="KW-0032">Aminotransferase</keyword>
<sequence length="364" mass="41058">MSKIIAREELKGIKPYALGKSLEEIKTDYNLQVIRKMSDNENVYGCSPQVREAISKNLNQLFYYPDGTTSTLISKLARFYNVPKSQFIIGNGSEEMIRLLTRAYIRHGDEAIMADITFPRYETNVVIEGGQPIKVPLNNGTHDLDAMLEAVTEKTKMVFVCNPNNPTGTIVGKEELFDFIKRVPENIIVVVDEAYYEYVMTDDYLETLPLLEQFPNLIVLRTFSKIYGLAGLRVGYGIMAEDIVTELAKVKDVFNVNHLAQHAASVALEDQGFIKHCAKKNSEERVYVSKALTALGMQVYPSETNFLFVCSKQPLVTLLMEKGFIVRGLQMSGWAEAFRMTLGTRKDNDAFIETIGQFLKESVV</sequence>
<dbReference type="HAMAP" id="MF_01023">
    <property type="entry name" value="HisC_aminotrans_2"/>
    <property type="match status" value="1"/>
</dbReference>
<comment type="subunit">
    <text evidence="2 7">Homodimer.</text>
</comment>
<dbReference type="InterPro" id="IPR004839">
    <property type="entry name" value="Aminotransferase_I/II_large"/>
</dbReference>
<name>A0ABR9QMG1_9BACI</name>
<dbReference type="Pfam" id="PF00155">
    <property type="entry name" value="Aminotran_1_2"/>
    <property type="match status" value="1"/>
</dbReference>
<evidence type="ECO:0000256" key="4">
    <source>
        <dbReference type="ARBA" id="ARBA00022679"/>
    </source>
</evidence>
<dbReference type="NCBIfam" id="TIGR01141">
    <property type="entry name" value="hisC"/>
    <property type="match status" value="1"/>
</dbReference>
<dbReference type="PANTHER" id="PTHR43643:SF3">
    <property type="entry name" value="HISTIDINOL-PHOSPHATE AMINOTRANSFERASE"/>
    <property type="match status" value="1"/>
</dbReference>
<dbReference type="Gene3D" id="3.90.1150.10">
    <property type="entry name" value="Aspartate Aminotransferase, domain 1"/>
    <property type="match status" value="1"/>
</dbReference>
<dbReference type="InterPro" id="IPR050106">
    <property type="entry name" value="HistidinolP_aminotransfase"/>
</dbReference>